<name>A0A165H6L7_EXIGL</name>
<dbReference type="EMBL" id="KV426026">
    <property type="protein sequence ID" value="KZV91528.1"/>
    <property type="molecule type" value="Genomic_DNA"/>
</dbReference>
<feature type="compositionally biased region" description="Basic and acidic residues" evidence="5">
    <location>
        <begin position="1593"/>
        <end position="1602"/>
    </location>
</feature>
<feature type="domain" description="PKS/mFAS DH" evidence="7">
    <location>
        <begin position="583"/>
        <end position="872"/>
    </location>
</feature>
<sequence length="2034" mass="219419">LHATGTARGDPTEANWAGRAFQRDTELLIGSVKGNIGHLEITAFLASLCKVCSILQTGDIPPNVNLSRLNPAIRWDEYRMRAPLSTERLPCRSQNGKSLISMTSSGIGGSNGHCVVESPPRISGDGCSPFWSGAPPYYLVVAGALSPRSLPLIIDRVREDIDDELLADSDISLTYNRRARSMPWRSFAVAGEHGPVSFSPPRLLSSLRTSTVVVFSGQGPQHLLMGKDLFHHCIPFRDTVLELDSIFLGITGKSLRCDYGLFDGNIGTEVLGDIWPISVTLPALTVFQLALFDALTALGIKPDALVGHSAGEVALIYASGAGSKALALEVAIARGRAMSILEQHAGTMAAVNCSAVVACDIVREVMLDLGGGSLEIACYNADEAVTLSGSVKNVELAISKAKSKGLFAARLRTRVPVHSSMMDLCQVEYQAALRDVFSRHPLRPCVLPVYSAATGLKLDGLLDADYFWNNTRGPVLFTDAIRGTLRAVGPSSLVEISPHPVLSSYLQSLAPDSTVVVCPARRPNHKLGESTVEVASLLTAIGSLATVGCSKIDFKALAGPRSRILPSPPQYPFAPKDVPYRVPSYDVARYLQERNGPLNYPNMRINALTHPSLADHVIKDEPIMPASGYLEMALEYGARTLWNVEFRSILALSADRWLPVQVSLDGNVWQVRTPSSLTASEWEAEFTKVNARGFLSSAVHGPDPSALDLAAIAARCHPLPMQAYYTELQQFGLQYGPQYRRIESMAVAHDDRHGTTEALIRIRAWSADLAEEPPFILHPAILDAAFHAMAHPSLSGNRDPTLYMLPARIRSIVTHEALYGSVKPTIVIAHITSRKWTPDSITWDCVISDEAGSPVCTVRGLEFDMHGQSLVPTVLRRYDLSMDATGGELDVAPSSHSSHNYSFTTLADHIPSHYLIAFVHGEEIQLQRDIATLDEADDLTLWFTAPVGVEADAAIGFTRSFRREYPAWNVYCVSFASSVSVTAVREATIRLVSLPTLENEMSIDERGTIRVPRVTEIAKPRRDATFDPRRPWELRGATVFHVSTPLPYDGEVIVDVDLLSESDDAVRGFMGRRRVDGARVAGVVLPHPTNILCAPSSYFCPVPDLPATHLARLPIIAMVVCGLALGHRLLDAAKDLKRMSIIVFPSDTSTGQSIVQVLTLAGAHVTSIPSTKSDYDIALVHTGSADIVLCGHTDAAKVAVSREMLLESGTLFCWNHAVDGIPGTLKHRPWLIASALSTLLTTVVDRIATLSPLAYESPDAILRRTSPAAVAGLVHEQLFDPRRAYVLVGGIGSLGAQIALWMYRHGARNLVLTSRSGKESLIKRGDTSALRAFAYLEAQKDLSISLHAVDATDEVKTRQLFSQITAPIAGCLLVSALFVDNAFRRHTAESYAAAFAPKVTAFRVLEKLLDIRSLDWFIALSSFMAFLGNPGQTSYASANAILNGLLQTYPNACAIAAPLITDSALATAGASHMKHLILAYALPEFCAVLEDCILLLRDGPVGIYIPDLAWEMVAQTNGVAPYFKHLLKDRTTPQDKDPKASTLPSIDVVIRNVLDVSEGDFNAAVPLTSYGLDSLSAARLAQELQSGVTTNDLRARISKSNEDAPTSNGVGPKDDKSGAAPPPQATPATRDEDEMLRLVEGLAKGLRRVAVNGASVNGASVNGVSSSPKPQGTVVLITGTTGTLGSAILASLAALPSVSKIYAVNRVQTGGDGLEERQRRAFATRGLSVTAEAQRKIVQVPAVLHQPDLGVSPGLIKEMQHSVTVIIHNAWPVNFNIPLSAFRESLEGTRNLISFALNSSGPTPRFIFISTTATINNAKLDAPATETTSTSPSDAMDNGYSKSKWIAESLVAEFGTVVRVGVVSGAPNGAWDSSHWVPAMLAASRVVGSVPVADTTVSWIPLASAATAITDIVLAPELEKAQVLHLIHPRPVQWSTLMTHLGPNVKTEDFTSWVRRLEDGNLNEMVKPALRLLDFFRDMRDRAQGGKEKEKEGAYDGFMVPRLDMSRMLAVSPSLRNLAPLGEEDVRSWLASSA</sequence>
<dbReference type="Pfam" id="PF07993">
    <property type="entry name" value="NAD_binding_4"/>
    <property type="match status" value="1"/>
</dbReference>
<dbReference type="PANTHER" id="PTHR43775:SF37">
    <property type="entry name" value="SI:DKEY-61P9.11"/>
    <property type="match status" value="1"/>
</dbReference>
<feature type="non-terminal residue" evidence="8">
    <location>
        <position position="1"/>
    </location>
</feature>
<dbReference type="Pfam" id="PF08659">
    <property type="entry name" value="KR"/>
    <property type="match status" value="1"/>
</dbReference>
<dbReference type="PROSITE" id="PS52019">
    <property type="entry name" value="PKS_MFAS_DH"/>
    <property type="match status" value="1"/>
</dbReference>
<dbReference type="Gene3D" id="3.40.366.10">
    <property type="entry name" value="Malonyl-Coenzyme A Acyl Carrier Protein, domain 2"/>
    <property type="match status" value="1"/>
</dbReference>
<evidence type="ECO:0000256" key="3">
    <source>
        <dbReference type="ARBA" id="ARBA00022679"/>
    </source>
</evidence>
<dbReference type="InterPro" id="IPR020841">
    <property type="entry name" value="PKS_Beta-ketoAc_synthase_dom"/>
</dbReference>
<feature type="active site" description="Proton donor; for dehydratase activity" evidence="4">
    <location>
        <position position="783"/>
    </location>
</feature>
<dbReference type="InterPro" id="IPR016036">
    <property type="entry name" value="Malonyl_transacylase_ACP-bd"/>
</dbReference>
<dbReference type="InterPro" id="IPR013120">
    <property type="entry name" value="FAR_NAD-bd"/>
</dbReference>
<dbReference type="STRING" id="1314781.A0A165H6L7"/>
<dbReference type="InterPro" id="IPR016039">
    <property type="entry name" value="Thiolase-like"/>
</dbReference>
<evidence type="ECO:0000259" key="6">
    <source>
        <dbReference type="PROSITE" id="PS52004"/>
    </source>
</evidence>
<dbReference type="InterPro" id="IPR020807">
    <property type="entry name" value="PKS_DH"/>
</dbReference>
<evidence type="ECO:0000313" key="9">
    <source>
        <dbReference type="Proteomes" id="UP000077266"/>
    </source>
</evidence>
<dbReference type="PROSITE" id="PS00012">
    <property type="entry name" value="PHOSPHOPANTETHEINE"/>
    <property type="match status" value="1"/>
</dbReference>
<dbReference type="PROSITE" id="PS52004">
    <property type="entry name" value="KS3_2"/>
    <property type="match status" value="1"/>
</dbReference>
<feature type="domain" description="Ketosynthase family 3 (KS3)" evidence="6">
    <location>
        <begin position="1"/>
        <end position="118"/>
    </location>
</feature>
<reference evidence="8 9" key="1">
    <citation type="journal article" date="2016" name="Mol. Biol. Evol.">
        <title>Comparative Genomics of Early-Diverging Mushroom-Forming Fungi Provides Insights into the Origins of Lignocellulose Decay Capabilities.</title>
        <authorList>
            <person name="Nagy L.G."/>
            <person name="Riley R."/>
            <person name="Tritt A."/>
            <person name="Adam C."/>
            <person name="Daum C."/>
            <person name="Floudas D."/>
            <person name="Sun H."/>
            <person name="Yadav J.S."/>
            <person name="Pangilinan J."/>
            <person name="Larsson K.H."/>
            <person name="Matsuura K."/>
            <person name="Barry K."/>
            <person name="Labutti K."/>
            <person name="Kuo R."/>
            <person name="Ohm R.A."/>
            <person name="Bhattacharya S.S."/>
            <person name="Shirouzu T."/>
            <person name="Yoshinaga Y."/>
            <person name="Martin F.M."/>
            <person name="Grigoriev I.V."/>
            <person name="Hibbett D.S."/>
        </authorList>
    </citation>
    <scope>NUCLEOTIDE SEQUENCE [LARGE SCALE GENOMIC DNA]</scope>
    <source>
        <strain evidence="8 9">HHB12029</strain>
    </source>
</reference>
<keyword evidence="2" id="KW-0597">Phosphoprotein</keyword>
<dbReference type="InterPro" id="IPR049551">
    <property type="entry name" value="PKS_DH_C"/>
</dbReference>
<dbReference type="InterPro" id="IPR001227">
    <property type="entry name" value="Ac_transferase_dom_sf"/>
</dbReference>
<dbReference type="SMART" id="SM00826">
    <property type="entry name" value="PKS_DH"/>
    <property type="match status" value="1"/>
</dbReference>
<evidence type="ECO:0000256" key="1">
    <source>
        <dbReference type="ARBA" id="ARBA00022450"/>
    </source>
</evidence>
<evidence type="ECO:0000256" key="2">
    <source>
        <dbReference type="ARBA" id="ARBA00022553"/>
    </source>
</evidence>
<keyword evidence="9" id="KW-1185">Reference proteome</keyword>
<proteinExistence type="predicted"/>
<dbReference type="OrthoDB" id="329835at2759"/>
<dbReference type="InterPro" id="IPR049552">
    <property type="entry name" value="PKS_DH_N"/>
</dbReference>
<keyword evidence="1" id="KW-0596">Phosphopantetheine</keyword>
<protein>
    <recommendedName>
        <fullName evidence="10">Ketoacyl-synt-domain-containing protein</fullName>
    </recommendedName>
</protein>
<dbReference type="InterPro" id="IPR049900">
    <property type="entry name" value="PKS_mFAS_DH"/>
</dbReference>
<feature type="region of interest" description="N-terminal hotdog fold" evidence="4">
    <location>
        <begin position="583"/>
        <end position="702"/>
    </location>
</feature>
<organism evidence="8 9">
    <name type="scientific">Exidia glandulosa HHB12029</name>
    <dbReference type="NCBI Taxonomy" id="1314781"/>
    <lineage>
        <taxon>Eukaryota</taxon>
        <taxon>Fungi</taxon>
        <taxon>Dikarya</taxon>
        <taxon>Basidiomycota</taxon>
        <taxon>Agaricomycotina</taxon>
        <taxon>Agaricomycetes</taxon>
        <taxon>Auriculariales</taxon>
        <taxon>Exidiaceae</taxon>
        <taxon>Exidia</taxon>
    </lineage>
</organism>
<feature type="region of interest" description="C-terminal hotdog fold" evidence="4">
    <location>
        <begin position="716"/>
        <end position="872"/>
    </location>
</feature>
<dbReference type="Pfam" id="PF21089">
    <property type="entry name" value="PKS_DH_N"/>
    <property type="match status" value="1"/>
</dbReference>
<accession>A0A165H6L7</accession>
<dbReference type="InParanoid" id="A0A165H6L7"/>
<dbReference type="Pfam" id="PF14765">
    <property type="entry name" value="PS-DH"/>
    <property type="match status" value="1"/>
</dbReference>
<dbReference type="Pfam" id="PF02801">
    <property type="entry name" value="Ketoacyl-synt_C"/>
    <property type="match status" value="1"/>
</dbReference>
<dbReference type="InterPro" id="IPR042104">
    <property type="entry name" value="PKS_dehydratase_sf"/>
</dbReference>
<dbReference type="Gene3D" id="3.40.50.720">
    <property type="entry name" value="NAD(P)-binding Rossmann-like Domain"/>
    <property type="match status" value="2"/>
</dbReference>
<dbReference type="GO" id="GO:0044550">
    <property type="term" value="P:secondary metabolite biosynthetic process"/>
    <property type="evidence" value="ECO:0007669"/>
    <property type="project" value="UniProtKB-ARBA"/>
</dbReference>
<dbReference type="Proteomes" id="UP000077266">
    <property type="component" value="Unassembled WGS sequence"/>
</dbReference>
<gene>
    <name evidence="8" type="ORF">EXIGLDRAFT_769873</name>
</gene>
<dbReference type="SUPFAM" id="SSF53901">
    <property type="entry name" value="Thiolase-like"/>
    <property type="match status" value="1"/>
</dbReference>
<feature type="active site" description="Proton acceptor; for dehydratase activity" evidence="4">
    <location>
        <position position="616"/>
    </location>
</feature>
<dbReference type="SUPFAM" id="SSF52151">
    <property type="entry name" value="FabD/lysophospholipase-like"/>
    <property type="match status" value="1"/>
</dbReference>
<dbReference type="SUPFAM" id="SSF51735">
    <property type="entry name" value="NAD(P)-binding Rossmann-fold domains"/>
    <property type="match status" value="2"/>
</dbReference>
<evidence type="ECO:0000313" key="8">
    <source>
        <dbReference type="EMBL" id="KZV91528.1"/>
    </source>
</evidence>
<keyword evidence="3" id="KW-0808">Transferase</keyword>
<dbReference type="InterPro" id="IPR006162">
    <property type="entry name" value="Ppantetheine_attach_site"/>
</dbReference>
<dbReference type="InterPro" id="IPR050091">
    <property type="entry name" value="PKS_NRPS_Biosynth_Enz"/>
</dbReference>
<dbReference type="InterPro" id="IPR014031">
    <property type="entry name" value="Ketoacyl_synth_C"/>
</dbReference>
<evidence type="ECO:0000256" key="4">
    <source>
        <dbReference type="PROSITE-ProRule" id="PRU01363"/>
    </source>
</evidence>
<dbReference type="Gene3D" id="3.10.129.110">
    <property type="entry name" value="Polyketide synthase dehydratase"/>
    <property type="match status" value="1"/>
</dbReference>
<dbReference type="Pfam" id="PF00698">
    <property type="entry name" value="Acyl_transf_1"/>
    <property type="match status" value="1"/>
</dbReference>
<dbReference type="GO" id="GO:0006633">
    <property type="term" value="P:fatty acid biosynthetic process"/>
    <property type="evidence" value="ECO:0007669"/>
    <property type="project" value="TreeGrafter"/>
</dbReference>
<dbReference type="PANTHER" id="PTHR43775">
    <property type="entry name" value="FATTY ACID SYNTHASE"/>
    <property type="match status" value="1"/>
</dbReference>
<dbReference type="InterPro" id="IPR057326">
    <property type="entry name" value="KR_dom"/>
</dbReference>
<dbReference type="InterPro" id="IPR036291">
    <property type="entry name" value="NAD(P)-bd_dom_sf"/>
</dbReference>
<evidence type="ECO:0000256" key="5">
    <source>
        <dbReference type="SAM" id="MobiDB-lite"/>
    </source>
</evidence>
<evidence type="ECO:0000259" key="7">
    <source>
        <dbReference type="PROSITE" id="PS52019"/>
    </source>
</evidence>
<evidence type="ECO:0008006" key="10">
    <source>
        <dbReference type="Google" id="ProtNLM"/>
    </source>
</evidence>
<dbReference type="SMART" id="SM00822">
    <property type="entry name" value="PKS_KR"/>
    <property type="match status" value="1"/>
</dbReference>
<dbReference type="InterPro" id="IPR013968">
    <property type="entry name" value="PKS_KR"/>
</dbReference>
<dbReference type="SUPFAM" id="SSF55048">
    <property type="entry name" value="Probable ACP-binding domain of malonyl-CoA ACP transacylase"/>
    <property type="match status" value="1"/>
</dbReference>
<feature type="region of interest" description="Disordered" evidence="5">
    <location>
        <begin position="1591"/>
        <end position="1633"/>
    </location>
</feature>
<dbReference type="InterPro" id="IPR014043">
    <property type="entry name" value="Acyl_transferase_dom"/>
</dbReference>
<dbReference type="SMART" id="SM00827">
    <property type="entry name" value="PKS_AT"/>
    <property type="match status" value="1"/>
</dbReference>
<dbReference type="GO" id="GO:0004312">
    <property type="term" value="F:fatty acid synthase activity"/>
    <property type="evidence" value="ECO:0007669"/>
    <property type="project" value="TreeGrafter"/>
</dbReference>
<dbReference type="InterPro" id="IPR016035">
    <property type="entry name" value="Acyl_Trfase/lysoPLipase"/>
</dbReference>
<dbReference type="Gene3D" id="3.40.47.10">
    <property type="match status" value="1"/>
</dbReference>